<keyword evidence="6" id="KW-0560">Oxidoreductase</keyword>
<evidence type="ECO:0000259" key="9">
    <source>
        <dbReference type="PROSITE" id="PS51471"/>
    </source>
</evidence>
<dbReference type="PROSITE" id="PS51471">
    <property type="entry name" value="FE2OG_OXY"/>
    <property type="match status" value="1"/>
</dbReference>
<dbReference type="GO" id="GO:0004656">
    <property type="term" value="F:procollagen-proline 4-dioxygenase activity"/>
    <property type="evidence" value="ECO:0007669"/>
    <property type="project" value="TreeGrafter"/>
</dbReference>
<dbReference type="GO" id="GO:0005506">
    <property type="term" value="F:iron ion binding"/>
    <property type="evidence" value="ECO:0007669"/>
    <property type="project" value="InterPro"/>
</dbReference>
<evidence type="ECO:0000256" key="7">
    <source>
        <dbReference type="ARBA" id="ARBA00023004"/>
    </source>
</evidence>
<dbReference type="GO" id="GO:0031418">
    <property type="term" value="F:L-ascorbic acid binding"/>
    <property type="evidence" value="ECO:0007669"/>
    <property type="project" value="UniProtKB-KW"/>
</dbReference>
<reference evidence="10 11" key="1">
    <citation type="submission" date="2018-11" db="EMBL/GenBank/DDBJ databases">
        <title>Draft genome analysis of Rheinheimera mesophila isolated from an industrial waste site.</title>
        <authorList>
            <person name="Yu Q."/>
            <person name="Qi Y."/>
            <person name="Zhang H."/>
            <person name="Lu Y."/>
            <person name="Pu J."/>
        </authorList>
    </citation>
    <scope>NUCLEOTIDE SEQUENCE [LARGE SCALE GENOMIC DNA]</scope>
    <source>
        <strain evidence="10 11">IITR13</strain>
    </source>
</reference>
<organism evidence="10 11">
    <name type="scientific">Rheinheimera mesophila</name>
    <dbReference type="NCBI Taxonomy" id="1547515"/>
    <lineage>
        <taxon>Bacteria</taxon>
        <taxon>Pseudomonadati</taxon>
        <taxon>Pseudomonadota</taxon>
        <taxon>Gammaproteobacteria</taxon>
        <taxon>Chromatiales</taxon>
        <taxon>Chromatiaceae</taxon>
        <taxon>Rheinheimera</taxon>
    </lineage>
</organism>
<comment type="cofactor">
    <cofactor evidence="1">
        <name>L-ascorbate</name>
        <dbReference type="ChEBI" id="CHEBI:38290"/>
    </cofactor>
</comment>
<keyword evidence="5" id="KW-0223">Dioxygenase</keyword>
<dbReference type="AlphaFoldDB" id="A0A3P3QEG2"/>
<dbReference type="Pfam" id="PF13640">
    <property type="entry name" value="2OG-FeII_Oxy_3"/>
    <property type="match status" value="1"/>
</dbReference>
<dbReference type="OrthoDB" id="8561742at2"/>
<evidence type="ECO:0000256" key="8">
    <source>
        <dbReference type="ARBA" id="ARBA00023180"/>
    </source>
</evidence>
<feature type="domain" description="Fe2OG dioxygenase" evidence="9">
    <location>
        <begin position="321"/>
        <end position="428"/>
    </location>
</feature>
<keyword evidence="4" id="KW-0847">Vitamin C</keyword>
<name>A0A3P3QEG2_9GAMM</name>
<keyword evidence="11" id="KW-1185">Reference proteome</keyword>
<dbReference type="InterPro" id="IPR006597">
    <property type="entry name" value="Sel1-like"/>
</dbReference>
<dbReference type="Gene3D" id="1.25.40.10">
    <property type="entry name" value="Tetratricopeptide repeat domain"/>
    <property type="match status" value="1"/>
</dbReference>
<proteinExistence type="predicted"/>
<dbReference type="InterPro" id="IPR045054">
    <property type="entry name" value="P4HA-like"/>
</dbReference>
<keyword evidence="3" id="KW-0256">Endoplasmic reticulum</keyword>
<accession>A0A3P3QEG2</accession>
<comment type="caution">
    <text evidence="10">The sequence shown here is derived from an EMBL/GenBank/DDBJ whole genome shotgun (WGS) entry which is preliminary data.</text>
</comment>
<evidence type="ECO:0000313" key="10">
    <source>
        <dbReference type="EMBL" id="RRJ19597.1"/>
    </source>
</evidence>
<dbReference type="SMART" id="SM00702">
    <property type="entry name" value="P4Hc"/>
    <property type="match status" value="1"/>
</dbReference>
<dbReference type="SUPFAM" id="SSF81901">
    <property type="entry name" value="HCP-like"/>
    <property type="match status" value="1"/>
</dbReference>
<evidence type="ECO:0000256" key="3">
    <source>
        <dbReference type="ARBA" id="ARBA00022824"/>
    </source>
</evidence>
<dbReference type="InterPro" id="IPR044862">
    <property type="entry name" value="Pro_4_hyd_alph_FE2OG_OXY"/>
</dbReference>
<dbReference type="Gene3D" id="2.60.120.620">
    <property type="entry name" value="q2cbj1_9rhob like domain"/>
    <property type="match status" value="1"/>
</dbReference>
<dbReference type="Proteomes" id="UP000276260">
    <property type="component" value="Unassembled WGS sequence"/>
</dbReference>
<evidence type="ECO:0000313" key="11">
    <source>
        <dbReference type="Proteomes" id="UP000276260"/>
    </source>
</evidence>
<dbReference type="InterPro" id="IPR011990">
    <property type="entry name" value="TPR-like_helical_dom_sf"/>
</dbReference>
<keyword evidence="2" id="KW-0479">Metal-binding</keyword>
<dbReference type="InterPro" id="IPR006620">
    <property type="entry name" value="Pro_4_hyd_alph"/>
</dbReference>
<dbReference type="PANTHER" id="PTHR10869:SF246">
    <property type="entry name" value="TRANSMEMBRANE PROLYL 4-HYDROXYLASE"/>
    <property type="match status" value="1"/>
</dbReference>
<dbReference type="Pfam" id="PF08238">
    <property type="entry name" value="Sel1"/>
    <property type="match status" value="4"/>
</dbReference>
<sequence length="436" mass="48392">MDTMMNTFSVEDLQRQAEAGDAGAQFQLGMLALKQDDFRTALAWLHKAAEQKIPKAAEVIGTLLLTGQGVQQNAELAFEYFRSAGLAGDAQALYRCAELMYRGKEINQDQTGALDCLIASAQQGYPLALRAAAFFLCHQGKTQQAEDCLRLASYAGDPFSQHSLAVMLEERDPAEAMHWFGLAANAKLSRARVRFLQMQQNAVVPAPRETEDLAAIFQQLRTQLADLTIPTELADAEIKTLHASPKVQVIEQVFDPMELDYVIHHATPMLEPAQVVYDNASTSYHHYRTGQTAALGGRNLDIVLFWLHERITRHAGLSQAQAEPAAVIQYLPGQEYKVHLDILPVGSDFVLPEQGGQRQVTALLYLNDDMRGGDTAFPKLNLAVKPVRGSLLVFHNCDERGDYYPDSLHCGTAVEQGEKWVMSCWYRQFALPGRQS</sequence>
<dbReference type="EMBL" id="RRCF01000004">
    <property type="protein sequence ID" value="RRJ19597.1"/>
    <property type="molecule type" value="Genomic_DNA"/>
</dbReference>
<protein>
    <recommendedName>
        <fullName evidence="9">Fe2OG dioxygenase domain-containing protein</fullName>
    </recommendedName>
</protein>
<dbReference type="InterPro" id="IPR005123">
    <property type="entry name" value="Oxoglu/Fe-dep_dioxygenase_dom"/>
</dbReference>
<gene>
    <name evidence="10" type="ORF">EIK76_14185</name>
</gene>
<evidence type="ECO:0000256" key="4">
    <source>
        <dbReference type="ARBA" id="ARBA00022896"/>
    </source>
</evidence>
<dbReference type="PANTHER" id="PTHR10869">
    <property type="entry name" value="PROLYL 4-HYDROXYLASE ALPHA SUBUNIT"/>
    <property type="match status" value="1"/>
</dbReference>
<dbReference type="SMART" id="SM00671">
    <property type="entry name" value="SEL1"/>
    <property type="match status" value="4"/>
</dbReference>
<keyword evidence="7" id="KW-0408">Iron</keyword>
<evidence type="ECO:0000256" key="6">
    <source>
        <dbReference type="ARBA" id="ARBA00023002"/>
    </source>
</evidence>
<evidence type="ECO:0000256" key="2">
    <source>
        <dbReference type="ARBA" id="ARBA00022723"/>
    </source>
</evidence>
<evidence type="ECO:0000256" key="1">
    <source>
        <dbReference type="ARBA" id="ARBA00001961"/>
    </source>
</evidence>
<evidence type="ECO:0000256" key="5">
    <source>
        <dbReference type="ARBA" id="ARBA00022964"/>
    </source>
</evidence>
<keyword evidence="8" id="KW-0325">Glycoprotein</keyword>